<dbReference type="AlphaFoldDB" id="K5WP72"/>
<evidence type="ECO:0000313" key="2">
    <source>
        <dbReference type="Proteomes" id="UP000008370"/>
    </source>
</evidence>
<dbReference type="InParanoid" id="K5WP72"/>
<dbReference type="KEGG" id="pco:PHACADRAFT_262643"/>
<evidence type="ECO:0000313" key="1">
    <source>
        <dbReference type="EMBL" id="EKM52137.1"/>
    </source>
</evidence>
<keyword evidence="2" id="KW-1185">Reference proteome</keyword>
<reference evidence="1 2" key="1">
    <citation type="journal article" date="2012" name="BMC Genomics">
        <title>Comparative genomics of the white-rot fungi, Phanerochaete carnosa and P. chrysosporium, to elucidate the genetic basis of the distinct wood types they colonize.</title>
        <authorList>
            <person name="Suzuki H."/>
            <person name="MacDonald J."/>
            <person name="Syed K."/>
            <person name="Salamov A."/>
            <person name="Hori C."/>
            <person name="Aerts A."/>
            <person name="Henrissat B."/>
            <person name="Wiebenga A."/>
            <person name="vanKuyk P.A."/>
            <person name="Barry K."/>
            <person name="Lindquist E."/>
            <person name="LaButti K."/>
            <person name="Lapidus A."/>
            <person name="Lucas S."/>
            <person name="Coutinho P."/>
            <person name="Gong Y."/>
            <person name="Samejima M."/>
            <person name="Mahadevan R."/>
            <person name="Abou-Zaid M."/>
            <person name="de Vries R.P."/>
            <person name="Igarashi K."/>
            <person name="Yadav J.S."/>
            <person name="Grigoriev I.V."/>
            <person name="Master E.R."/>
        </authorList>
    </citation>
    <scope>NUCLEOTIDE SEQUENCE [LARGE SCALE GENOMIC DNA]</scope>
    <source>
        <strain evidence="1 2">HHB-10118-sp</strain>
    </source>
</reference>
<dbReference type="HOGENOM" id="CLU_2038874_0_0_1"/>
<sequence>MVNALVYLVFSRRGSGSSRAVMIWRGNIRKMVLSQGIWREKEVKHLQVHLDVLLAARQMTLSLAGSAQRTSPCPVFPDNVLRLPTERRHISHHQYRSYDLDRRGEIARQCSHESNPHVPHQ</sequence>
<accession>K5WP72</accession>
<organism evidence="1 2">
    <name type="scientific">Phanerochaete carnosa (strain HHB-10118-sp)</name>
    <name type="common">White-rot fungus</name>
    <name type="synonym">Peniophora carnosa</name>
    <dbReference type="NCBI Taxonomy" id="650164"/>
    <lineage>
        <taxon>Eukaryota</taxon>
        <taxon>Fungi</taxon>
        <taxon>Dikarya</taxon>
        <taxon>Basidiomycota</taxon>
        <taxon>Agaricomycotina</taxon>
        <taxon>Agaricomycetes</taxon>
        <taxon>Polyporales</taxon>
        <taxon>Phanerochaetaceae</taxon>
        <taxon>Phanerochaete</taxon>
    </lineage>
</organism>
<dbReference type="EMBL" id="JH930476">
    <property type="protein sequence ID" value="EKM52137.1"/>
    <property type="molecule type" value="Genomic_DNA"/>
</dbReference>
<protein>
    <submittedName>
        <fullName evidence="1">Uncharacterized protein</fullName>
    </submittedName>
</protein>
<dbReference type="RefSeq" id="XP_007399917.1">
    <property type="nucleotide sequence ID" value="XM_007399855.1"/>
</dbReference>
<dbReference type="GeneID" id="18918334"/>
<name>K5WP72_PHACS</name>
<proteinExistence type="predicted"/>
<dbReference type="Proteomes" id="UP000008370">
    <property type="component" value="Unassembled WGS sequence"/>
</dbReference>
<gene>
    <name evidence="1" type="ORF">PHACADRAFT_262643</name>
</gene>